<evidence type="ECO:0000313" key="4">
    <source>
        <dbReference type="EMBL" id="KAE9343862.1"/>
    </source>
</evidence>
<comment type="caution">
    <text evidence="2">The sequence shown here is derived from an EMBL/GenBank/DDBJ whole genome shotgun (WGS) entry which is preliminary data.</text>
</comment>
<evidence type="ECO:0000313" key="7">
    <source>
        <dbReference type="Proteomes" id="UP000435112"/>
    </source>
</evidence>
<dbReference type="Proteomes" id="UP000429607">
    <property type="component" value="Unassembled WGS sequence"/>
</dbReference>
<evidence type="ECO:0000259" key="1">
    <source>
        <dbReference type="PROSITE" id="PS50011"/>
    </source>
</evidence>
<proteinExistence type="predicted"/>
<dbReference type="Gene3D" id="1.10.510.10">
    <property type="entry name" value="Transferase(Phosphotransferase) domain 1"/>
    <property type="match status" value="1"/>
</dbReference>
<organism evidence="2 7">
    <name type="scientific">Phytophthora rubi</name>
    <dbReference type="NCBI Taxonomy" id="129364"/>
    <lineage>
        <taxon>Eukaryota</taxon>
        <taxon>Sar</taxon>
        <taxon>Stramenopiles</taxon>
        <taxon>Oomycota</taxon>
        <taxon>Peronosporomycetes</taxon>
        <taxon>Peronosporales</taxon>
        <taxon>Peronosporaceae</taxon>
        <taxon>Phytophthora</taxon>
    </lineage>
</organism>
<dbReference type="Proteomes" id="UP000434957">
    <property type="component" value="Unassembled WGS sequence"/>
</dbReference>
<dbReference type="PROSITE" id="PS50011">
    <property type="entry name" value="PROTEIN_KINASE_DOM"/>
    <property type="match status" value="1"/>
</dbReference>
<dbReference type="EMBL" id="QXFV01000439">
    <property type="protein sequence ID" value="KAE9037510.1"/>
    <property type="molecule type" value="Genomic_DNA"/>
</dbReference>
<sequence length="464" mass="52125">MELPTLGSILGFLGDLYSKYEELDDSNELCKSLHERLKRFLDMLSTIDPATIEANGLLLSLSKLVNEFSAAVTEYADQDFVSRWLRPNTFPDKVKLYNERLDGLCLIGLKEAANLLEWRSKYEQDVATAFSSTHGLRDKVWKALDDDKKWPSSKIEELVLSVKRDLPESPVSMRHKRQQLILEVAEEHFLSGKKLDKPPSWLIAANELSSHAETIAKKEFAEIVVRKWQGAQVAVKKLVVAVDTNPVFEKHFAVWRTLLHPNVAQLYGAGADRGAPFFVYEYASKTSLDRCWDELTPKQVWGVLHQAASGLMYLHSRKVVHGNLSSSKILINDHGHVKLFGFGASYVREDNQSNGISPGKREEFAAPECVGIGADGEADGMRSPGFEADVYTFGLTITEAVGRKSPFQGMESSEILKAKASNALQRPETMTKDAWRLVRRMCERNPKERVSLALVAFELERLAQ</sequence>
<evidence type="ECO:0000313" key="2">
    <source>
        <dbReference type="EMBL" id="KAE9033465.1"/>
    </source>
</evidence>
<dbReference type="InterPro" id="IPR001245">
    <property type="entry name" value="Ser-Thr/Tyr_kinase_cat_dom"/>
</dbReference>
<dbReference type="GO" id="GO:0005524">
    <property type="term" value="F:ATP binding"/>
    <property type="evidence" value="ECO:0007669"/>
    <property type="project" value="InterPro"/>
</dbReference>
<feature type="domain" description="Protein kinase" evidence="1">
    <location>
        <begin position="209"/>
        <end position="464"/>
    </location>
</feature>
<dbReference type="OrthoDB" id="346907at2759"/>
<evidence type="ECO:0000313" key="6">
    <source>
        <dbReference type="Proteomes" id="UP000434957"/>
    </source>
</evidence>
<dbReference type="EMBL" id="QXFU01000442">
    <property type="protein sequence ID" value="KAE9033465.1"/>
    <property type="molecule type" value="Genomic_DNA"/>
</dbReference>
<accession>A0A6A3ML30</accession>
<dbReference type="Proteomes" id="UP000435112">
    <property type="component" value="Unassembled WGS sequence"/>
</dbReference>
<gene>
    <name evidence="3" type="ORF">PR001_g8344</name>
    <name evidence="2" type="ORF">PR002_g8655</name>
    <name evidence="4" type="ORF">PR003_g8757</name>
</gene>
<dbReference type="PANTHER" id="PTHR44329">
    <property type="entry name" value="SERINE/THREONINE-PROTEIN KINASE TNNI3K-RELATED"/>
    <property type="match status" value="1"/>
</dbReference>
<dbReference type="SUPFAM" id="SSF56112">
    <property type="entry name" value="Protein kinase-like (PK-like)"/>
    <property type="match status" value="1"/>
</dbReference>
<protein>
    <recommendedName>
        <fullName evidence="1">Protein kinase domain-containing protein</fullName>
    </recommendedName>
</protein>
<dbReference type="CDD" id="cd00180">
    <property type="entry name" value="PKc"/>
    <property type="match status" value="1"/>
</dbReference>
<evidence type="ECO:0000313" key="3">
    <source>
        <dbReference type="EMBL" id="KAE9037510.1"/>
    </source>
</evidence>
<dbReference type="EMBL" id="QXFT01000442">
    <property type="protein sequence ID" value="KAE9343862.1"/>
    <property type="molecule type" value="Genomic_DNA"/>
</dbReference>
<dbReference type="AlphaFoldDB" id="A0A6A3ML30"/>
<reference evidence="5 7" key="1">
    <citation type="submission" date="2018-09" db="EMBL/GenBank/DDBJ databases">
        <title>Genomic investigation of the strawberry pathogen Phytophthora fragariae indicates pathogenicity is determined by transcriptional variation in three key races.</title>
        <authorList>
            <person name="Adams T.M."/>
            <person name="Armitage A.D."/>
            <person name="Sobczyk M.K."/>
            <person name="Bates H.J."/>
            <person name="Dunwell J.M."/>
            <person name="Nellist C.F."/>
            <person name="Harrison R.J."/>
        </authorList>
    </citation>
    <scope>NUCLEOTIDE SEQUENCE [LARGE SCALE GENOMIC DNA]</scope>
    <source>
        <strain evidence="3 5">SCRP249</strain>
        <strain evidence="2 7">SCRP324</strain>
        <strain evidence="4 6">SCRP333</strain>
    </source>
</reference>
<dbReference type="InterPro" id="IPR011009">
    <property type="entry name" value="Kinase-like_dom_sf"/>
</dbReference>
<keyword evidence="6" id="KW-1185">Reference proteome</keyword>
<evidence type="ECO:0000313" key="5">
    <source>
        <dbReference type="Proteomes" id="UP000429607"/>
    </source>
</evidence>
<dbReference type="InterPro" id="IPR051681">
    <property type="entry name" value="Ser/Thr_Kinases-Pseudokinases"/>
</dbReference>
<dbReference type="PANTHER" id="PTHR44329:SF214">
    <property type="entry name" value="PROTEIN KINASE DOMAIN-CONTAINING PROTEIN"/>
    <property type="match status" value="1"/>
</dbReference>
<dbReference type="Gene3D" id="3.30.200.20">
    <property type="entry name" value="Phosphorylase Kinase, domain 1"/>
    <property type="match status" value="1"/>
</dbReference>
<dbReference type="Pfam" id="PF07714">
    <property type="entry name" value="PK_Tyr_Ser-Thr"/>
    <property type="match status" value="1"/>
</dbReference>
<name>A0A6A3ML30_9STRA</name>
<dbReference type="GO" id="GO:0004674">
    <property type="term" value="F:protein serine/threonine kinase activity"/>
    <property type="evidence" value="ECO:0007669"/>
    <property type="project" value="TreeGrafter"/>
</dbReference>
<dbReference type="InterPro" id="IPR000719">
    <property type="entry name" value="Prot_kinase_dom"/>
</dbReference>